<reference evidence="4" key="1">
    <citation type="journal article" date="2019" name="Int. J. Syst. Evol. Microbiol.">
        <title>The Global Catalogue of Microorganisms (GCM) 10K type strain sequencing project: providing services to taxonomists for standard genome sequencing and annotation.</title>
        <authorList>
            <consortium name="The Broad Institute Genomics Platform"/>
            <consortium name="The Broad Institute Genome Sequencing Center for Infectious Disease"/>
            <person name="Wu L."/>
            <person name="Ma J."/>
        </authorList>
    </citation>
    <scope>NUCLEOTIDE SEQUENCE [LARGE SCALE GENOMIC DNA]</scope>
    <source>
        <strain evidence="4">KCTC 42441</strain>
    </source>
</reference>
<keyword evidence="1" id="KW-0732">Signal</keyword>
<feature type="chain" id="PRO_5045219713" evidence="1">
    <location>
        <begin position="26"/>
        <end position="927"/>
    </location>
</feature>
<evidence type="ECO:0000259" key="2">
    <source>
        <dbReference type="Pfam" id="PF00246"/>
    </source>
</evidence>
<dbReference type="Proteomes" id="UP001595705">
    <property type="component" value="Unassembled WGS sequence"/>
</dbReference>
<proteinExistence type="predicted"/>
<dbReference type="GO" id="GO:0004180">
    <property type="term" value="F:carboxypeptidase activity"/>
    <property type="evidence" value="ECO:0007669"/>
    <property type="project" value="UniProtKB-KW"/>
</dbReference>
<accession>A0ABV7XLR6</accession>
<dbReference type="EMBL" id="JBHRYA010000007">
    <property type="protein sequence ID" value="MFC3716173.1"/>
    <property type="molecule type" value="Genomic_DNA"/>
</dbReference>
<evidence type="ECO:0000256" key="1">
    <source>
        <dbReference type="SAM" id="SignalP"/>
    </source>
</evidence>
<feature type="domain" description="Peptidase M14" evidence="2">
    <location>
        <begin position="96"/>
        <end position="225"/>
    </location>
</feature>
<dbReference type="InterPro" id="IPR000834">
    <property type="entry name" value="Peptidase_M14"/>
</dbReference>
<evidence type="ECO:0000313" key="3">
    <source>
        <dbReference type="EMBL" id="MFC3716173.1"/>
    </source>
</evidence>
<evidence type="ECO:0000313" key="4">
    <source>
        <dbReference type="Proteomes" id="UP001595705"/>
    </source>
</evidence>
<dbReference type="RefSeq" id="WP_386743286.1">
    <property type="nucleotide sequence ID" value="NZ_JBHRYA010000007.1"/>
</dbReference>
<keyword evidence="3" id="KW-0378">Hydrolase</keyword>
<dbReference type="Gene3D" id="3.40.630.10">
    <property type="entry name" value="Zn peptidases"/>
    <property type="match status" value="1"/>
</dbReference>
<organism evidence="3 4">
    <name type="scientific">Luteimonas soli</name>
    <dbReference type="NCBI Taxonomy" id="1648966"/>
    <lineage>
        <taxon>Bacteria</taxon>
        <taxon>Pseudomonadati</taxon>
        <taxon>Pseudomonadota</taxon>
        <taxon>Gammaproteobacteria</taxon>
        <taxon>Lysobacterales</taxon>
        <taxon>Lysobacteraceae</taxon>
        <taxon>Luteimonas</taxon>
    </lineage>
</organism>
<gene>
    <name evidence="3" type="ORF">ACFONC_08420</name>
</gene>
<protein>
    <submittedName>
        <fullName evidence="3">M14 family zinc carboxypeptidase</fullName>
    </submittedName>
</protein>
<keyword evidence="4" id="KW-1185">Reference proteome</keyword>
<sequence length="927" mass="101715">MNPRGVAVRGFWMLLALVVALPAVAGPEAPAGYSRAPDQAIDQAYTDLIAKFTTDPALNSPFTDYLPASDTVPTPLDVFGRIAGAEGWLPYSADVHRYFRELEKASPRVRVIHIGDSEEGREMIAVAIADEALIAGLDANAARLRKLADPRSIDMDDARAEALIAQSTPVYYITGALHSTETGSPTALMELGYRLAVDEAPYIRAIRAGVITLITPVVEVDGRDRKVDVYNWHLANPGKTYPSLAYWGHYVAHDNNRDAMGLTLNLSRAVLDTYVGQGAQVIHDLHESYAFLYDNTIGTGPYNAWIDPILAGEWQQMGWDNVQQLTKMGMPGVWTHGEFDAWSPGYLMFMAATHNGISRLYETYGNDGADTVKRILRPDQYSRTWYRPNPPWPEVLWSARNNNNYQQTALLTALHYFADNGRMFLRNFYDKSKRSIEKPRAAGPAAYVFPAGEKRGGAQARLLRIMQLQHVEVSRLDSAVTVDEPRRTNEAGKETGDAAGKHRFPAGSYVVRMDQPYSRIADTLFDRQYWSPKDKYDTPYDDTGWSMGDLFDVQVARVTDAAILDAPMTRVEGPVAVPQGLAGVDVPDAGKPLPRIALMHTWLSTQTEGWWRMELDRLQVPYTYISTQDITRDADLRAKYDVILFAPVGRGNTRQIIDGLPMWGNALPWKTTELTPNLGRIDATDDMRPGMGESGVANLKEFVAHGGLLVAAEDSAVFAIDVGLAPGVFVTPTDDLKVVGSVLQAKFVDRKHPVASGYDSDDLAVYSAEGLSFQVSSIASPGGKARKRGSLAIADNYERPTGRGGKQDVDVPQGRPFVAAAPLPDPEPWEAAAVNEEQARNNPWLIPPAQRPQVVLRFANADELLVSGLLDGSGEMAGRAAVVNARYGSGNVLLFAINPIWRGGTIGSYPLVFNAILNHDRLATPQP</sequence>
<keyword evidence="3" id="KW-0645">Protease</keyword>
<dbReference type="SUPFAM" id="SSF53187">
    <property type="entry name" value="Zn-dependent exopeptidases"/>
    <property type="match status" value="1"/>
</dbReference>
<dbReference type="Pfam" id="PF00246">
    <property type="entry name" value="Peptidase_M14"/>
    <property type="match status" value="1"/>
</dbReference>
<keyword evidence="3" id="KW-0121">Carboxypeptidase</keyword>
<name>A0ABV7XLR6_9GAMM</name>
<comment type="caution">
    <text evidence="3">The sequence shown here is derived from an EMBL/GenBank/DDBJ whole genome shotgun (WGS) entry which is preliminary data.</text>
</comment>
<feature type="signal peptide" evidence="1">
    <location>
        <begin position="1"/>
        <end position="25"/>
    </location>
</feature>